<dbReference type="NCBIfam" id="TIGR01643">
    <property type="entry name" value="YD_repeat_2x"/>
    <property type="match status" value="1"/>
</dbReference>
<protein>
    <submittedName>
        <fullName evidence="1">Uncharacterized protein</fullName>
    </submittedName>
</protein>
<dbReference type="Gene3D" id="2.180.10.10">
    <property type="entry name" value="RHS repeat-associated core"/>
    <property type="match status" value="1"/>
</dbReference>
<evidence type="ECO:0000313" key="2">
    <source>
        <dbReference type="Proteomes" id="UP000095743"/>
    </source>
</evidence>
<evidence type="ECO:0000313" key="1">
    <source>
        <dbReference type="EMBL" id="AOT69953.1"/>
    </source>
</evidence>
<gene>
    <name evidence="1" type="ORF">Gferi_10370</name>
</gene>
<dbReference type="OrthoDB" id="9771173at2"/>
<dbReference type="PANTHER" id="PTHR32305:SF15">
    <property type="entry name" value="PROTEIN RHSA-RELATED"/>
    <property type="match status" value="1"/>
</dbReference>
<dbReference type="Pfam" id="PF05593">
    <property type="entry name" value="RHS_repeat"/>
    <property type="match status" value="1"/>
</dbReference>
<reference evidence="1 2" key="1">
    <citation type="submission" date="2016-09" db="EMBL/GenBank/DDBJ databases">
        <title>Genomic analysis reveals versatility of anaerobic energy metabolism of Geosporobacter ferrireducens IRF9 of phylum Firmicutes.</title>
        <authorList>
            <person name="Kim S.-J."/>
        </authorList>
    </citation>
    <scope>NUCLEOTIDE SEQUENCE [LARGE SCALE GENOMIC DNA]</scope>
    <source>
        <strain evidence="1 2">IRF9</strain>
    </source>
</reference>
<dbReference type="RefSeq" id="WP_069976168.1">
    <property type="nucleotide sequence ID" value="NZ_CP017269.1"/>
</dbReference>
<accession>A0A1D8GGE2</accession>
<organism evidence="1 2">
    <name type="scientific">Geosporobacter ferrireducens</name>
    <dbReference type="NCBI Taxonomy" id="1424294"/>
    <lineage>
        <taxon>Bacteria</taxon>
        <taxon>Bacillati</taxon>
        <taxon>Bacillota</taxon>
        <taxon>Clostridia</taxon>
        <taxon>Peptostreptococcales</taxon>
        <taxon>Thermotaleaceae</taxon>
        <taxon>Geosporobacter</taxon>
    </lineage>
</organism>
<sequence length="279" mass="31180">MTPSGTKETYQYSKRGEVTKLTNKKSDGTLIDEYTYTYDDNGNQLTKTENRGTTTYTYDSVNRLKEVQEPGGIKTTFEYDKAGNRTAQIEVLAGAVKLTNYSYNNKNQLERETLQEAGKTIEKTYHYDANGNLVSKAEHQIQALSDKDLETVALSLAGEGSTDALTLYQYNEYNQLIKTITGNQTIAYGYNIEGYRDAKHMITQNKTGSISEETLLFIYDGSKVILETDITGNIKAENTYGLNLIARKADNEKAYYLYNAHGDVTALTDPAGKILGTYQ</sequence>
<dbReference type="EMBL" id="CP017269">
    <property type="protein sequence ID" value="AOT69953.1"/>
    <property type="molecule type" value="Genomic_DNA"/>
</dbReference>
<dbReference type="KEGG" id="gfe:Gferi_10370"/>
<proteinExistence type="predicted"/>
<keyword evidence="2" id="KW-1185">Reference proteome</keyword>
<dbReference type="Proteomes" id="UP000095743">
    <property type="component" value="Chromosome"/>
</dbReference>
<dbReference type="AlphaFoldDB" id="A0A1D8GGE2"/>
<name>A0A1D8GGE2_9FIRM</name>
<dbReference type="InterPro" id="IPR050708">
    <property type="entry name" value="T6SS_VgrG/RHS"/>
</dbReference>
<dbReference type="InterPro" id="IPR031325">
    <property type="entry name" value="RHS_repeat"/>
</dbReference>
<dbReference type="STRING" id="1424294.Gferi_10370"/>
<dbReference type="PANTHER" id="PTHR32305">
    <property type="match status" value="1"/>
</dbReference>
<dbReference type="InterPro" id="IPR006530">
    <property type="entry name" value="YD"/>
</dbReference>